<organism evidence="2 3">
    <name type="scientific">Pythium insidiosum</name>
    <name type="common">Pythiosis disease agent</name>
    <dbReference type="NCBI Taxonomy" id="114742"/>
    <lineage>
        <taxon>Eukaryota</taxon>
        <taxon>Sar</taxon>
        <taxon>Stramenopiles</taxon>
        <taxon>Oomycota</taxon>
        <taxon>Peronosporomycetes</taxon>
        <taxon>Pythiales</taxon>
        <taxon>Pythiaceae</taxon>
        <taxon>Pythium</taxon>
    </lineage>
</organism>
<accession>A0AAD5L6L0</accession>
<evidence type="ECO:0008006" key="4">
    <source>
        <dbReference type="Google" id="ProtNLM"/>
    </source>
</evidence>
<dbReference type="InterPro" id="IPR050645">
    <property type="entry name" value="Histidine_acid_phosphatase"/>
</dbReference>
<dbReference type="GO" id="GO:0016791">
    <property type="term" value="F:phosphatase activity"/>
    <property type="evidence" value="ECO:0007669"/>
    <property type="project" value="TreeGrafter"/>
</dbReference>
<sequence length="142" mass="15761">MPFPDGIDDAMYALICEYDAWLWHTLYSRRSFCTAAYRDGVREVHRHLQRVVQALTTPGAPSIPMSFFSAHDNSILALVGALQLDIKRIHPGYGTVLALELYEDTANSGSLYVRVLLQGEPVSFTVKREEEKGACTGQDVAA</sequence>
<keyword evidence="3" id="KW-1185">Reference proteome</keyword>
<dbReference type="PANTHER" id="PTHR11567">
    <property type="entry name" value="ACID PHOSPHATASE-RELATED"/>
    <property type="match status" value="1"/>
</dbReference>
<evidence type="ECO:0000313" key="2">
    <source>
        <dbReference type="EMBL" id="KAJ0391309.1"/>
    </source>
</evidence>
<evidence type="ECO:0000256" key="1">
    <source>
        <dbReference type="ARBA" id="ARBA00022801"/>
    </source>
</evidence>
<gene>
    <name evidence="2" type="ORF">P43SY_005247</name>
</gene>
<reference evidence="2" key="1">
    <citation type="submission" date="2021-12" db="EMBL/GenBank/DDBJ databases">
        <title>Prjna785345.</title>
        <authorList>
            <person name="Rujirawat T."/>
            <person name="Krajaejun T."/>
        </authorList>
    </citation>
    <scope>NUCLEOTIDE SEQUENCE</scope>
    <source>
        <strain evidence="2">Pi057C3</strain>
    </source>
</reference>
<comment type="caution">
    <text evidence="2">The sequence shown here is derived from an EMBL/GenBank/DDBJ whole genome shotgun (WGS) entry which is preliminary data.</text>
</comment>
<keyword evidence="1" id="KW-0378">Hydrolase</keyword>
<evidence type="ECO:0000313" key="3">
    <source>
        <dbReference type="Proteomes" id="UP001209570"/>
    </source>
</evidence>
<dbReference type="EMBL" id="JAKCXM010001129">
    <property type="protein sequence ID" value="KAJ0391309.1"/>
    <property type="molecule type" value="Genomic_DNA"/>
</dbReference>
<dbReference type="Proteomes" id="UP001209570">
    <property type="component" value="Unassembled WGS sequence"/>
</dbReference>
<dbReference type="InterPro" id="IPR029033">
    <property type="entry name" value="His_PPase_superfam"/>
</dbReference>
<dbReference type="Gene3D" id="3.40.50.1240">
    <property type="entry name" value="Phosphoglycerate mutase-like"/>
    <property type="match status" value="1"/>
</dbReference>
<dbReference type="SUPFAM" id="SSF53254">
    <property type="entry name" value="Phosphoglycerate mutase-like"/>
    <property type="match status" value="1"/>
</dbReference>
<dbReference type="AlphaFoldDB" id="A0AAD5L6L0"/>
<proteinExistence type="predicted"/>
<dbReference type="PANTHER" id="PTHR11567:SF110">
    <property type="entry name" value="2-PHOSPHOXYLOSE PHOSPHATASE 1"/>
    <property type="match status" value="1"/>
</dbReference>
<name>A0AAD5L6L0_PYTIN</name>
<protein>
    <recommendedName>
        <fullName evidence="4">Histidine acid phosphatase</fullName>
    </recommendedName>
</protein>